<organism evidence="3 4">
    <name type="scientific">Rasamsonia emersonii (strain ATCC 16479 / CBS 393.64 / IMI 116815)</name>
    <dbReference type="NCBI Taxonomy" id="1408163"/>
    <lineage>
        <taxon>Eukaryota</taxon>
        <taxon>Fungi</taxon>
        <taxon>Dikarya</taxon>
        <taxon>Ascomycota</taxon>
        <taxon>Pezizomycotina</taxon>
        <taxon>Eurotiomycetes</taxon>
        <taxon>Eurotiomycetidae</taxon>
        <taxon>Eurotiales</taxon>
        <taxon>Trichocomaceae</taxon>
        <taxon>Rasamsonia</taxon>
    </lineage>
</organism>
<name>A0A0F4Z0V0_RASE3</name>
<dbReference type="OrthoDB" id="1919336at2759"/>
<evidence type="ECO:0000256" key="2">
    <source>
        <dbReference type="SAM" id="Phobius"/>
    </source>
</evidence>
<keyword evidence="2" id="KW-0472">Membrane</keyword>
<dbReference type="CDD" id="cd00084">
    <property type="entry name" value="HMG-box_SF"/>
    <property type="match status" value="1"/>
</dbReference>
<dbReference type="AlphaFoldDB" id="A0A0F4Z0V0"/>
<proteinExistence type="predicted"/>
<protein>
    <submittedName>
        <fullName evidence="3">HMG box protein</fullName>
    </submittedName>
</protein>
<dbReference type="Gene3D" id="1.10.30.10">
    <property type="entry name" value="High mobility group box domain"/>
    <property type="match status" value="2"/>
</dbReference>
<dbReference type="SUPFAM" id="SSF47095">
    <property type="entry name" value="HMG-box"/>
    <property type="match status" value="2"/>
</dbReference>
<dbReference type="EMBL" id="LASV01000079">
    <property type="protein sequence ID" value="KKA24000.1"/>
    <property type="molecule type" value="Genomic_DNA"/>
</dbReference>
<accession>A0A0F4Z0V0</accession>
<dbReference type="RefSeq" id="XP_013330612.1">
    <property type="nucleotide sequence ID" value="XM_013475158.1"/>
</dbReference>
<keyword evidence="4" id="KW-1185">Reference proteome</keyword>
<dbReference type="InterPro" id="IPR036910">
    <property type="entry name" value="HMG_box_dom_sf"/>
</dbReference>
<sequence>MPLILARRARCIFRQLNLRETLPVSTRISLAPSHVRRVAQTASTRPSHLIAAAGLPKRTPTRALANSYATVGRPKKKTGRAKAKSAKKRTASKAKTAKAKKELTPEQVERLEARKRAAEIRALKKVALKEPKGLPTSGYVLWIQEKMKETKGGLEGFRELTSAYKTLSPEELEVCSSTPYKRQAESNKAANAAAYESWVKSHTPLEIRQANLARRRLAKLTESFKHPIRMNPIRDDRQVKGVQSSFLFFVEERFKSGDLKHMSIREATKRIADEWRGLTEQEKEVRLSIYQFSWSGAETDERTTQKYKRLQEADSERLGSGWYSLMYFLLTLIMYCDPSLLYLAMNSRISSQIQEPNISSVRSIANIDNNAARFWP</sequence>
<dbReference type="Proteomes" id="UP000053958">
    <property type="component" value="Unassembled WGS sequence"/>
</dbReference>
<comment type="caution">
    <text evidence="3">The sequence shown here is derived from an EMBL/GenBank/DDBJ whole genome shotgun (WGS) entry which is preliminary data.</text>
</comment>
<evidence type="ECO:0000256" key="1">
    <source>
        <dbReference type="SAM" id="MobiDB-lite"/>
    </source>
</evidence>
<evidence type="ECO:0000313" key="4">
    <source>
        <dbReference type="Proteomes" id="UP000053958"/>
    </source>
</evidence>
<feature type="region of interest" description="Disordered" evidence="1">
    <location>
        <begin position="72"/>
        <end position="105"/>
    </location>
</feature>
<dbReference type="GeneID" id="25314333"/>
<keyword evidence="2" id="KW-0812">Transmembrane</keyword>
<gene>
    <name evidence="3" type="ORF">T310_1982</name>
</gene>
<feature type="transmembrane region" description="Helical" evidence="2">
    <location>
        <begin position="322"/>
        <end position="344"/>
    </location>
</feature>
<reference evidence="3 4" key="1">
    <citation type="submission" date="2015-04" db="EMBL/GenBank/DDBJ databases">
        <authorList>
            <person name="Heijne W.H."/>
            <person name="Fedorova N.D."/>
            <person name="Nierman W.C."/>
            <person name="Vollebregt A.W."/>
            <person name="Zhao Z."/>
            <person name="Wu L."/>
            <person name="Kumar M."/>
            <person name="Stam H."/>
            <person name="van den Berg M.A."/>
            <person name="Pel H.J."/>
        </authorList>
    </citation>
    <scope>NUCLEOTIDE SEQUENCE [LARGE SCALE GENOMIC DNA]</scope>
    <source>
        <strain evidence="3 4">CBS 393.64</strain>
    </source>
</reference>
<dbReference type="STRING" id="1408163.A0A0F4Z0V0"/>
<feature type="compositionally biased region" description="Basic residues" evidence="1">
    <location>
        <begin position="73"/>
        <end position="98"/>
    </location>
</feature>
<keyword evidence="2" id="KW-1133">Transmembrane helix</keyword>
<evidence type="ECO:0000313" key="3">
    <source>
        <dbReference type="EMBL" id="KKA24000.1"/>
    </source>
</evidence>